<feature type="compositionally biased region" description="Basic and acidic residues" evidence="1">
    <location>
        <begin position="264"/>
        <end position="278"/>
    </location>
</feature>
<accession>A0A6J4TWK9</accession>
<keyword evidence="2" id="KW-0808">Transferase</keyword>
<dbReference type="EC" id="2.5.1.47" evidence="2"/>
<protein>
    <submittedName>
        <fullName evidence="2">Cysteine synthase</fullName>
        <ecNumber evidence="2">2.5.1.47</ecNumber>
    </submittedName>
</protein>
<feature type="compositionally biased region" description="Basic and acidic residues" evidence="1">
    <location>
        <begin position="218"/>
        <end position="247"/>
    </location>
</feature>
<gene>
    <name evidence="2" type="ORF">AVDCRST_MAG23-1304</name>
</gene>
<feature type="region of interest" description="Disordered" evidence="1">
    <location>
        <begin position="1"/>
        <end position="278"/>
    </location>
</feature>
<feature type="compositionally biased region" description="Gly residues" evidence="1">
    <location>
        <begin position="77"/>
        <end position="86"/>
    </location>
</feature>
<feature type="compositionally biased region" description="Basic residues" evidence="1">
    <location>
        <begin position="164"/>
        <end position="183"/>
    </location>
</feature>
<evidence type="ECO:0000256" key="1">
    <source>
        <dbReference type="SAM" id="MobiDB-lite"/>
    </source>
</evidence>
<evidence type="ECO:0000313" key="2">
    <source>
        <dbReference type="EMBL" id="CAA9534174.1"/>
    </source>
</evidence>
<dbReference type="EMBL" id="CADCWD010000051">
    <property type="protein sequence ID" value="CAA9534174.1"/>
    <property type="molecule type" value="Genomic_DNA"/>
</dbReference>
<feature type="non-terminal residue" evidence="2">
    <location>
        <position position="1"/>
    </location>
</feature>
<feature type="compositionally biased region" description="Basic and acidic residues" evidence="1">
    <location>
        <begin position="90"/>
        <end position="135"/>
    </location>
</feature>
<feature type="compositionally biased region" description="Basic and acidic residues" evidence="1">
    <location>
        <begin position="36"/>
        <end position="49"/>
    </location>
</feature>
<sequence length="305" mass="33014">ESRQHIGDDRQHPAHPGEPPVRKCRSVDQVRTVQSRRLDQGSHRARDGRGCGAFGRAEAGRDDHRADFGQYRHRAGDGGGGEGLQAGPGHAREHEPRAAAADARLRGDFRPDAEGKGHEGRDRAGAGADRRDAGKLDAAAVRESGQCRGASAQDGAGDPERLPRQSHRRDHHRRWHGRAHHRLRDGAEEGMAEPESVRGRADLVAGAVRRPAGTAPDPGDRRGIRAGDHADGPDRRRHPGRPERRQGDGAPLRARRRHACGDQLGRDAGGDQAEAGRDRRWAAGARLQLRYRRALSVSAGLPAGI</sequence>
<feature type="non-terminal residue" evidence="2">
    <location>
        <position position="305"/>
    </location>
</feature>
<feature type="compositionally biased region" description="Basic and acidic residues" evidence="1">
    <location>
        <begin position="1"/>
        <end position="12"/>
    </location>
</feature>
<feature type="compositionally biased region" description="Basic and acidic residues" evidence="1">
    <location>
        <begin position="58"/>
        <end position="67"/>
    </location>
</feature>
<dbReference type="GO" id="GO:0004124">
    <property type="term" value="F:cysteine synthase activity"/>
    <property type="evidence" value="ECO:0007669"/>
    <property type="project" value="UniProtKB-EC"/>
</dbReference>
<proteinExistence type="predicted"/>
<dbReference type="AlphaFoldDB" id="A0A6J4TWK9"/>
<organism evidence="2">
    <name type="scientific">uncultured Sphingosinicella sp</name>
    <dbReference type="NCBI Taxonomy" id="478748"/>
    <lineage>
        <taxon>Bacteria</taxon>
        <taxon>Pseudomonadati</taxon>
        <taxon>Pseudomonadota</taxon>
        <taxon>Alphaproteobacteria</taxon>
        <taxon>Sphingomonadales</taxon>
        <taxon>Sphingosinicellaceae</taxon>
        <taxon>Sphingosinicella</taxon>
        <taxon>environmental samples</taxon>
    </lineage>
</organism>
<name>A0A6J4TWK9_9SPHN</name>
<reference evidence="2" key="1">
    <citation type="submission" date="2020-02" db="EMBL/GenBank/DDBJ databases">
        <authorList>
            <person name="Meier V. D."/>
        </authorList>
    </citation>
    <scope>NUCLEOTIDE SEQUENCE</scope>
    <source>
        <strain evidence="2">AVDCRST_MAG23</strain>
    </source>
</reference>